<dbReference type="Gramene" id="Pp3c24_4960V3.1">
    <property type="protein sequence ID" value="PAC:32909246.CDS.1"/>
    <property type="gene ID" value="Pp3c24_4960"/>
</dbReference>
<evidence type="ECO:0000313" key="3">
    <source>
        <dbReference type="EnsemblPlants" id="PAC:32909246.CDS.1"/>
    </source>
</evidence>
<sequence>MGAGMWDLLLLSLSGGQSLLKSDWRTGSDCCTSLCLYFGDSILLQWTLLWCGERVFRSA</sequence>
<feature type="signal peptide" evidence="1">
    <location>
        <begin position="1"/>
        <end position="16"/>
    </location>
</feature>
<evidence type="ECO:0000313" key="4">
    <source>
        <dbReference type="Proteomes" id="UP000006727"/>
    </source>
</evidence>
<gene>
    <name evidence="2" type="ORF">PHYPA_028644</name>
</gene>
<dbReference type="InParanoid" id="A0A2K1IFK0"/>
<organism evidence="2">
    <name type="scientific">Physcomitrium patens</name>
    <name type="common">Spreading-leaved earth moss</name>
    <name type="synonym">Physcomitrella patens</name>
    <dbReference type="NCBI Taxonomy" id="3218"/>
    <lineage>
        <taxon>Eukaryota</taxon>
        <taxon>Viridiplantae</taxon>
        <taxon>Streptophyta</taxon>
        <taxon>Embryophyta</taxon>
        <taxon>Bryophyta</taxon>
        <taxon>Bryophytina</taxon>
        <taxon>Bryopsida</taxon>
        <taxon>Funariidae</taxon>
        <taxon>Funariales</taxon>
        <taxon>Funariaceae</taxon>
        <taxon>Physcomitrium</taxon>
    </lineage>
</organism>
<protein>
    <submittedName>
        <fullName evidence="2 3">Uncharacterized protein</fullName>
    </submittedName>
</protein>
<keyword evidence="1" id="KW-0732">Signal</keyword>
<dbReference type="EnsemblPlants" id="Pp3c24_4960V3.1">
    <property type="protein sequence ID" value="PAC:32909246.CDS.1"/>
    <property type="gene ID" value="Pp3c24_4960"/>
</dbReference>
<evidence type="ECO:0000256" key="1">
    <source>
        <dbReference type="SAM" id="SignalP"/>
    </source>
</evidence>
<reference evidence="2 4" key="1">
    <citation type="journal article" date="2008" name="Science">
        <title>The Physcomitrella genome reveals evolutionary insights into the conquest of land by plants.</title>
        <authorList>
            <person name="Rensing S."/>
            <person name="Lang D."/>
            <person name="Zimmer A."/>
            <person name="Terry A."/>
            <person name="Salamov A."/>
            <person name="Shapiro H."/>
            <person name="Nishiyama T."/>
            <person name="Perroud P.-F."/>
            <person name="Lindquist E."/>
            <person name="Kamisugi Y."/>
            <person name="Tanahashi T."/>
            <person name="Sakakibara K."/>
            <person name="Fujita T."/>
            <person name="Oishi K."/>
            <person name="Shin-I T."/>
            <person name="Kuroki Y."/>
            <person name="Toyoda A."/>
            <person name="Suzuki Y."/>
            <person name="Hashimoto A."/>
            <person name="Yamaguchi K."/>
            <person name="Sugano A."/>
            <person name="Kohara Y."/>
            <person name="Fujiyama A."/>
            <person name="Anterola A."/>
            <person name="Aoki S."/>
            <person name="Ashton N."/>
            <person name="Barbazuk W.B."/>
            <person name="Barker E."/>
            <person name="Bennetzen J."/>
            <person name="Bezanilla M."/>
            <person name="Blankenship R."/>
            <person name="Cho S.H."/>
            <person name="Dutcher S."/>
            <person name="Estelle M."/>
            <person name="Fawcett J.A."/>
            <person name="Gundlach H."/>
            <person name="Hanada K."/>
            <person name="Heyl A."/>
            <person name="Hicks K.A."/>
            <person name="Hugh J."/>
            <person name="Lohr M."/>
            <person name="Mayer K."/>
            <person name="Melkozernov A."/>
            <person name="Murata T."/>
            <person name="Nelson D."/>
            <person name="Pils B."/>
            <person name="Prigge M."/>
            <person name="Reiss B."/>
            <person name="Renner T."/>
            <person name="Rombauts S."/>
            <person name="Rushton P."/>
            <person name="Sanderfoot A."/>
            <person name="Schween G."/>
            <person name="Shiu S.-H."/>
            <person name="Stueber K."/>
            <person name="Theodoulou F.L."/>
            <person name="Tu H."/>
            <person name="Van de Peer Y."/>
            <person name="Verrier P.J."/>
            <person name="Waters E."/>
            <person name="Wood A."/>
            <person name="Yang L."/>
            <person name="Cove D."/>
            <person name="Cuming A."/>
            <person name="Hasebe M."/>
            <person name="Lucas S."/>
            <person name="Mishler D.B."/>
            <person name="Reski R."/>
            <person name="Grigoriev I."/>
            <person name="Quatrano R.S."/>
            <person name="Boore J.L."/>
        </authorList>
    </citation>
    <scope>NUCLEOTIDE SEQUENCE [LARGE SCALE GENOMIC DNA]</scope>
    <source>
        <strain evidence="3 4">cv. Gransden 2004</strain>
    </source>
</reference>
<reference evidence="2 4" key="2">
    <citation type="journal article" date="2018" name="Plant J.">
        <title>The Physcomitrella patens chromosome-scale assembly reveals moss genome structure and evolution.</title>
        <authorList>
            <person name="Lang D."/>
            <person name="Ullrich K.K."/>
            <person name="Murat F."/>
            <person name="Fuchs J."/>
            <person name="Jenkins J."/>
            <person name="Haas F.B."/>
            <person name="Piednoel M."/>
            <person name="Gundlach H."/>
            <person name="Van Bel M."/>
            <person name="Meyberg R."/>
            <person name="Vives C."/>
            <person name="Morata J."/>
            <person name="Symeonidi A."/>
            <person name="Hiss M."/>
            <person name="Muchero W."/>
            <person name="Kamisugi Y."/>
            <person name="Saleh O."/>
            <person name="Blanc G."/>
            <person name="Decker E.L."/>
            <person name="van Gessel N."/>
            <person name="Grimwood J."/>
            <person name="Hayes R.D."/>
            <person name="Graham S.W."/>
            <person name="Gunter L.E."/>
            <person name="McDaniel S.F."/>
            <person name="Hoernstein S.N.W."/>
            <person name="Larsson A."/>
            <person name="Li F.W."/>
            <person name="Perroud P.F."/>
            <person name="Phillips J."/>
            <person name="Ranjan P."/>
            <person name="Rokshar D.S."/>
            <person name="Rothfels C.J."/>
            <person name="Schneider L."/>
            <person name="Shu S."/>
            <person name="Stevenson D.W."/>
            <person name="Thummler F."/>
            <person name="Tillich M."/>
            <person name="Villarreal Aguilar J.C."/>
            <person name="Widiez T."/>
            <person name="Wong G.K."/>
            <person name="Wymore A."/>
            <person name="Zhang Y."/>
            <person name="Zimmer A.D."/>
            <person name="Quatrano R.S."/>
            <person name="Mayer K.F.X."/>
            <person name="Goodstein D."/>
            <person name="Casacuberta J.M."/>
            <person name="Vandepoele K."/>
            <person name="Reski R."/>
            <person name="Cuming A.C."/>
            <person name="Tuskan G.A."/>
            <person name="Maumus F."/>
            <person name="Salse J."/>
            <person name="Schmutz J."/>
            <person name="Rensing S.A."/>
        </authorList>
    </citation>
    <scope>NUCLEOTIDE SEQUENCE [LARGE SCALE GENOMIC DNA]</scope>
    <source>
        <strain evidence="3 4">cv. Gransden 2004</strain>
    </source>
</reference>
<reference evidence="3" key="3">
    <citation type="submission" date="2020-12" db="UniProtKB">
        <authorList>
            <consortium name="EnsemblPlants"/>
        </authorList>
    </citation>
    <scope>IDENTIFICATION</scope>
</reference>
<accession>A0A2K1IFK0</accession>
<dbReference type="EnsemblPlants" id="Pp3c24_4960V3.2">
    <property type="protein sequence ID" value="PAC:32909247.CDS.1"/>
    <property type="gene ID" value="Pp3c24_4960"/>
</dbReference>
<feature type="chain" id="PRO_5036042709" evidence="1">
    <location>
        <begin position="17"/>
        <end position="59"/>
    </location>
</feature>
<dbReference type="AlphaFoldDB" id="A0A2K1IFK0"/>
<proteinExistence type="predicted"/>
<name>A0A2K1IFK0_PHYPA</name>
<dbReference type="Proteomes" id="UP000006727">
    <property type="component" value="Chromosome 24"/>
</dbReference>
<evidence type="ECO:0000313" key="2">
    <source>
        <dbReference type="EMBL" id="PNR28052.1"/>
    </source>
</evidence>
<dbReference type="EMBL" id="ABEU02000024">
    <property type="protein sequence ID" value="PNR28052.1"/>
    <property type="molecule type" value="Genomic_DNA"/>
</dbReference>
<dbReference type="Gramene" id="Pp3c24_4960V3.2">
    <property type="protein sequence ID" value="PAC:32909247.CDS.1"/>
    <property type="gene ID" value="Pp3c24_4960"/>
</dbReference>
<keyword evidence="4" id="KW-1185">Reference proteome</keyword>